<feature type="transmembrane region" description="Helical" evidence="2">
    <location>
        <begin position="629"/>
        <end position="648"/>
    </location>
</feature>
<proteinExistence type="predicted"/>
<name>A0ABD3QRR3_9STRA</name>
<organism evidence="3 4">
    <name type="scientific">Cyclotella atomus</name>
    <dbReference type="NCBI Taxonomy" id="382360"/>
    <lineage>
        <taxon>Eukaryota</taxon>
        <taxon>Sar</taxon>
        <taxon>Stramenopiles</taxon>
        <taxon>Ochrophyta</taxon>
        <taxon>Bacillariophyta</taxon>
        <taxon>Coscinodiscophyceae</taxon>
        <taxon>Thalassiosirophycidae</taxon>
        <taxon>Stephanodiscales</taxon>
        <taxon>Stephanodiscaceae</taxon>
        <taxon>Cyclotella</taxon>
    </lineage>
</organism>
<protein>
    <recommendedName>
        <fullName evidence="5">Membrane-associated protein</fullName>
    </recommendedName>
</protein>
<feature type="transmembrane region" description="Helical" evidence="2">
    <location>
        <begin position="540"/>
        <end position="561"/>
    </location>
</feature>
<feature type="region of interest" description="Disordered" evidence="1">
    <location>
        <begin position="475"/>
        <end position="497"/>
    </location>
</feature>
<feature type="transmembrane region" description="Helical" evidence="2">
    <location>
        <begin position="121"/>
        <end position="140"/>
    </location>
</feature>
<keyword evidence="2" id="KW-1133">Transmembrane helix</keyword>
<evidence type="ECO:0000256" key="1">
    <source>
        <dbReference type="SAM" id="MobiDB-lite"/>
    </source>
</evidence>
<dbReference type="Proteomes" id="UP001530400">
    <property type="component" value="Unassembled WGS sequence"/>
</dbReference>
<gene>
    <name evidence="3" type="ORF">ACHAWO_003554</name>
</gene>
<keyword evidence="2" id="KW-0472">Membrane</keyword>
<evidence type="ECO:0000256" key="2">
    <source>
        <dbReference type="SAM" id="Phobius"/>
    </source>
</evidence>
<sequence>MSTEIPTATVVSPPQPPPLRKYRGGFHNSICSIFTDPTRRTDCCAVACCGVLSSDRTRYLLDGTRPPPLWRRVAIYLVIPSLLVAAMNYFAVEVLVDESSQADNNKSTDDLFGVDSGPRKVAPLSLVLCFWAYLVVLIVYTRIQRQATRSEIMKRLYEERAAARNEEVDPARLRLFLEKNRGDVTAAHRACCCYGKDDVFFNDDGVSTLPNGRCEEEEIEGDFCTSLWRCLANTFWASCCACWCQCCSICAVWQEEMEVNRLTGSEEHTMDYVTFQPYSEYYPAIQALKENQTTNLVKHWTTLSELSVKLLKSMFLVLAVLLLFALSNINQNFTWENMIVLMLTLGQAFFIEYLVHWRWCKFDLSFDAVVKYFACGFLLTTPMAIAFEAIISTVASLLIMAVVVVVLGADEDMAHELQSDPKVALKDFAMKYQGIFIVYVFINSFIVAAVTEEMVKYFGYWMVVTPDLLPENRSSVPSSSYNSSDEHDEENTAPKKSARSTGAGITVAMVSVALGFACCENLMYIFVYSPPSIGVEISTLVARSLFPVHPLCAAIQSIGVCKRDIEGDKKYGLGRIISPAVLLHGSFDFVLMLAAFYQSLKATSSDEGADENQGEASDEVTSEDLAAELPSLVSGLVFVIIGCIYYGIASRAQNQRLLSMDQAATDLELLV</sequence>
<dbReference type="InterPro" id="IPR026898">
    <property type="entry name" value="PrsW"/>
</dbReference>
<evidence type="ECO:0008006" key="5">
    <source>
        <dbReference type="Google" id="ProtNLM"/>
    </source>
</evidence>
<feature type="transmembrane region" description="Helical" evidence="2">
    <location>
        <begin position="429"/>
        <end position="450"/>
    </location>
</feature>
<feature type="transmembrane region" description="Helical" evidence="2">
    <location>
        <begin position="505"/>
        <end position="528"/>
    </location>
</feature>
<dbReference type="Pfam" id="PF13367">
    <property type="entry name" value="PrsW-protease"/>
    <property type="match status" value="1"/>
</dbReference>
<keyword evidence="4" id="KW-1185">Reference proteome</keyword>
<evidence type="ECO:0000313" key="3">
    <source>
        <dbReference type="EMBL" id="KAL3802922.1"/>
    </source>
</evidence>
<feature type="transmembrane region" description="Helical" evidence="2">
    <location>
        <begin position="310"/>
        <end position="329"/>
    </location>
</feature>
<dbReference type="EMBL" id="JALLPJ020000082">
    <property type="protein sequence ID" value="KAL3802922.1"/>
    <property type="molecule type" value="Genomic_DNA"/>
</dbReference>
<accession>A0ABD3QRR3</accession>
<feature type="transmembrane region" description="Helical" evidence="2">
    <location>
        <begin position="73"/>
        <end position="92"/>
    </location>
</feature>
<feature type="transmembrane region" description="Helical" evidence="2">
    <location>
        <begin position="573"/>
        <end position="597"/>
    </location>
</feature>
<feature type="transmembrane region" description="Helical" evidence="2">
    <location>
        <begin position="376"/>
        <end position="409"/>
    </location>
</feature>
<evidence type="ECO:0000313" key="4">
    <source>
        <dbReference type="Proteomes" id="UP001530400"/>
    </source>
</evidence>
<keyword evidence="2" id="KW-0812">Transmembrane</keyword>
<comment type="caution">
    <text evidence="3">The sequence shown here is derived from an EMBL/GenBank/DDBJ whole genome shotgun (WGS) entry which is preliminary data.</text>
</comment>
<feature type="transmembrane region" description="Helical" evidence="2">
    <location>
        <begin position="335"/>
        <end position="355"/>
    </location>
</feature>
<reference evidence="3 4" key="1">
    <citation type="submission" date="2024-10" db="EMBL/GenBank/DDBJ databases">
        <title>Updated reference genomes for cyclostephanoid diatoms.</title>
        <authorList>
            <person name="Roberts W.R."/>
            <person name="Alverson A.J."/>
        </authorList>
    </citation>
    <scope>NUCLEOTIDE SEQUENCE [LARGE SCALE GENOMIC DNA]</scope>
    <source>
        <strain evidence="3 4">AJA010-31</strain>
    </source>
</reference>
<dbReference type="AlphaFoldDB" id="A0ABD3QRR3"/>